<dbReference type="InterPro" id="IPR027849">
    <property type="entry name" value="DUF4434"/>
</dbReference>
<proteinExistence type="predicted"/>
<accession>A0ABX8N6U4</accession>
<dbReference type="Proteomes" id="UP001046350">
    <property type="component" value="Chromosome"/>
</dbReference>
<name>A0ABX8N6U4_9PSED</name>
<dbReference type="EMBL" id="CP077076">
    <property type="protein sequence ID" value="QXH51692.1"/>
    <property type="molecule type" value="Genomic_DNA"/>
</dbReference>
<dbReference type="RefSeq" id="WP_217841197.1">
    <property type="nucleotide sequence ID" value="NZ_CP077076.1"/>
</dbReference>
<keyword evidence="3" id="KW-1185">Reference proteome</keyword>
<feature type="domain" description="DUF4434" evidence="1">
    <location>
        <begin position="17"/>
        <end position="298"/>
    </location>
</feature>
<evidence type="ECO:0000313" key="2">
    <source>
        <dbReference type="EMBL" id="QXH51692.1"/>
    </source>
</evidence>
<sequence>MAPIIANLPGCTRSSGLQGSFLQLWKSHADLTPEQWRQRLAATAAMGCRTITVQWVGLVGGDSPWMIPDASLRTVFDIARDEGMQVQLGLPFDNAWWPALSADAQGQARFFAQALTGAQGYMASAPWAEHRAFAGWYIPYELEQYHWATADSQQRLAQWLADMASSTRQHSDSVPAISTYYSVLPTEGSLVQLWRTLLDSTALRPVVQDGVGVAGWANLQGIEPLLLELRRRKVAFDVVVELFEQLPSPNNDGSDFQARSADYARVNRQLEWARTTGAEQVVAFALDPWALGDDPRAKRLLHDWQQRRG</sequence>
<protein>
    <submittedName>
        <fullName evidence="2">DUF4434 domain-containing protein</fullName>
    </submittedName>
</protein>
<organism evidence="2 3">
    <name type="scientific">Pseudomonas fakonensis</name>
    <dbReference type="NCBI Taxonomy" id="2842355"/>
    <lineage>
        <taxon>Bacteria</taxon>
        <taxon>Pseudomonadati</taxon>
        <taxon>Pseudomonadota</taxon>
        <taxon>Gammaproteobacteria</taxon>
        <taxon>Pseudomonadales</taxon>
        <taxon>Pseudomonadaceae</taxon>
        <taxon>Pseudomonas</taxon>
    </lineage>
</organism>
<gene>
    <name evidence="2" type="ORF">KSS94_00665</name>
</gene>
<evidence type="ECO:0000313" key="3">
    <source>
        <dbReference type="Proteomes" id="UP001046350"/>
    </source>
</evidence>
<evidence type="ECO:0000259" key="1">
    <source>
        <dbReference type="Pfam" id="PF14488"/>
    </source>
</evidence>
<reference evidence="2" key="1">
    <citation type="journal article" date="2021" name="Microorganisms">
        <title>The Ever-Expanding Pseudomonas Genus: Description of 43 New Species and Partition of the Pseudomonas putida Group.</title>
        <authorList>
            <person name="Girard L."/>
            <person name="Lood C."/>
            <person name="Hofte M."/>
            <person name="Vandamme P."/>
            <person name="Rokni-Zadeh H."/>
            <person name="van Noort V."/>
            <person name="Lavigne R."/>
            <person name="De Mot R."/>
        </authorList>
    </citation>
    <scope>NUCLEOTIDE SEQUENCE</scope>
    <source>
        <strain evidence="2">COW40</strain>
    </source>
</reference>
<dbReference type="Pfam" id="PF14488">
    <property type="entry name" value="DUF4434"/>
    <property type="match status" value="1"/>
</dbReference>